<dbReference type="SUPFAM" id="SSF47781">
    <property type="entry name" value="RuvA domain 2-like"/>
    <property type="match status" value="1"/>
</dbReference>
<dbReference type="Gene3D" id="1.10.150.320">
    <property type="entry name" value="Photosystem II 12 kDa extrinsic protein"/>
    <property type="match status" value="1"/>
</dbReference>
<dbReference type="GO" id="GO:0015627">
    <property type="term" value="C:type II protein secretion system complex"/>
    <property type="evidence" value="ECO:0007669"/>
    <property type="project" value="TreeGrafter"/>
</dbReference>
<feature type="domain" description="Soluble ligand binding" evidence="3">
    <location>
        <begin position="232"/>
        <end position="285"/>
    </location>
</feature>
<gene>
    <name evidence="4" type="ORF">FB554_0875</name>
</gene>
<proteinExistence type="predicted"/>
<evidence type="ECO:0000256" key="1">
    <source>
        <dbReference type="SAM" id="MobiDB-lite"/>
    </source>
</evidence>
<name>A0A542XA69_9MICO</name>
<organism evidence="4 5">
    <name type="scientific">Barrientosiimonas humi</name>
    <dbReference type="NCBI Taxonomy" id="999931"/>
    <lineage>
        <taxon>Bacteria</taxon>
        <taxon>Bacillati</taxon>
        <taxon>Actinomycetota</taxon>
        <taxon>Actinomycetes</taxon>
        <taxon>Micrococcales</taxon>
        <taxon>Dermacoccaceae</taxon>
        <taxon>Barrientosiimonas</taxon>
    </lineage>
</organism>
<keyword evidence="2" id="KW-1133">Transmembrane helix</keyword>
<accession>A0A542XA69</accession>
<dbReference type="Gene3D" id="3.10.560.10">
    <property type="entry name" value="Outer membrane lipoprotein wza domain like"/>
    <property type="match status" value="1"/>
</dbReference>
<feature type="region of interest" description="Disordered" evidence="1">
    <location>
        <begin position="1"/>
        <end position="97"/>
    </location>
</feature>
<dbReference type="InterPro" id="IPR019554">
    <property type="entry name" value="Soluble_ligand-bd"/>
</dbReference>
<sequence length="397" mass="38817">MSRQTSSPPPDRLAAVLGEVDRARRGEGWTPAEPPDDRGRRRARRGGAAGDRELDQRSGRRSGRGREGAARDEPGERRRGGRHRRDPDADDDVLRPHTPLVRAPVSLRDAVVAPGRLAAVAVLVLVIAAGSVLGGRLLWMRATSEPRPASASMLPDASGSPGLQGTPRASAPAAAGVQPGGAPGVPGPGASGPGAAPGAAAPGAAGPGVAGPGAAGPGAASTGAAAPATVFVHVVGQVARPGVVTLRPGARVRDAVAAAGGARDGADLARVNLARPVSDGEQVVVPKPGEEVTPAPGAPAPGGLPGSPGGAPGAGGAPPGGAAGSAPGAAGPATGPVNLNQADAAALDTLPGIGPVLASRIVQWRTDNGRFTSVDELGEVSGIGDKLLEQVRPLVTV</sequence>
<dbReference type="Pfam" id="PF10531">
    <property type="entry name" value="SLBB"/>
    <property type="match status" value="1"/>
</dbReference>
<feature type="compositionally biased region" description="Gly residues" evidence="1">
    <location>
        <begin position="178"/>
        <end position="192"/>
    </location>
</feature>
<dbReference type="EMBL" id="VFOK01000001">
    <property type="protein sequence ID" value="TQL32743.1"/>
    <property type="molecule type" value="Genomic_DNA"/>
</dbReference>
<dbReference type="Proteomes" id="UP000318336">
    <property type="component" value="Unassembled WGS sequence"/>
</dbReference>
<protein>
    <submittedName>
        <fullName evidence="4">Competence protein ComEA</fullName>
    </submittedName>
</protein>
<feature type="region of interest" description="Disordered" evidence="1">
    <location>
        <begin position="285"/>
        <end position="329"/>
    </location>
</feature>
<dbReference type="PANTHER" id="PTHR21180">
    <property type="entry name" value="ENDONUCLEASE/EXONUCLEASE/PHOSPHATASE FAMILY DOMAIN-CONTAINING PROTEIN 1"/>
    <property type="match status" value="1"/>
</dbReference>
<feature type="compositionally biased region" description="Low complexity" evidence="1">
    <location>
        <begin position="165"/>
        <end position="177"/>
    </location>
</feature>
<feature type="region of interest" description="Disordered" evidence="1">
    <location>
        <begin position="147"/>
        <end position="222"/>
    </location>
</feature>
<feature type="compositionally biased region" description="Low complexity" evidence="1">
    <location>
        <begin position="193"/>
        <end position="204"/>
    </location>
</feature>
<dbReference type="AlphaFoldDB" id="A0A542XA69"/>
<dbReference type="PANTHER" id="PTHR21180:SF32">
    <property type="entry name" value="ENDONUCLEASE_EXONUCLEASE_PHOSPHATASE FAMILY DOMAIN-CONTAINING PROTEIN 1"/>
    <property type="match status" value="1"/>
</dbReference>
<dbReference type="Pfam" id="PF12836">
    <property type="entry name" value="HHH_3"/>
    <property type="match status" value="1"/>
</dbReference>
<keyword evidence="2" id="KW-0472">Membrane</keyword>
<feature type="compositionally biased region" description="Gly residues" evidence="1">
    <location>
        <begin position="303"/>
        <end position="323"/>
    </location>
</feature>
<dbReference type="InterPro" id="IPR051675">
    <property type="entry name" value="Endo/Exo/Phosphatase_dom_1"/>
</dbReference>
<comment type="caution">
    <text evidence="4">The sequence shown here is derived from an EMBL/GenBank/DDBJ whole genome shotgun (WGS) entry which is preliminary data.</text>
</comment>
<reference evidence="4 5" key="1">
    <citation type="submission" date="2019-06" db="EMBL/GenBank/DDBJ databases">
        <title>Sequencing the genomes of 1000 actinobacteria strains.</title>
        <authorList>
            <person name="Klenk H.-P."/>
        </authorList>
    </citation>
    <scope>NUCLEOTIDE SEQUENCE [LARGE SCALE GENOMIC DNA]</scope>
    <source>
        <strain evidence="4 5">DSM 24617</strain>
    </source>
</reference>
<dbReference type="GO" id="GO:0015628">
    <property type="term" value="P:protein secretion by the type II secretion system"/>
    <property type="evidence" value="ECO:0007669"/>
    <property type="project" value="TreeGrafter"/>
</dbReference>
<evidence type="ECO:0000259" key="3">
    <source>
        <dbReference type="Pfam" id="PF10531"/>
    </source>
</evidence>
<dbReference type="InterPro" id="IPR010994">
    <property type="entry name" value="RuvA_2-like"/>
</dbReference>
<evidence type="ECO:0000313" key="4">
    <source>
        <dbReference type="EMBL" id="TQL32743.1"/>
    </source>
</evidence>
<feature type="compositionally biased region" description="Basic and acidic residues" evidence="1">
    <location>
        <begin position="50"/>
        <end position="78"/>
    </location>
</feature>
<dbReference type="RefSeq" id="WP_236022262.1">
    <property type="nucleotide sequence ID" value="NZ_CAJTBP010000001.1"/>
</dbReference>
<evidence type="ECO:0000256" key="2">
    <source>
        <dbReference type="SAM" id="Phobius"/>
    </source>
</evidence>
<keyword evidence="2" id="KW-0812">Transmembrane</keyword>
<feature type="compositionally biased region" description="Gly residues" evidence="1">
    <location>
        <begin position="205"/>
        <end position="216"/>
    </location>
</feature>
<feature type="transmembrane region" description="Helical" evidence="2">
    <location>
        <begin position="117"/>
        <end position="139"/>
    </location>
</feature>
<evidence type="ECO:0000313" key="5">
    <source>
        <dbReference type="Proteomes" id="UP000318336"/>
    </source>
</evidence>
<keyword evidence="5" id="KW-1185">Reference proteome</keyword>